<sequence>MYVFHDSQGFVQTIALASAPIAGYASPFPGLTELFLEDTQYADVAQEPLMYKVIDSVPVKQAQPFVIPVVTPPPATEERLTAVEAAIAALMGV</sequence>
<dbReference type="Proteomes" id="UP000238916">
    <property type="component" value="Unassembled WGS sequence"/>
</dbReference>
<accession>A0A2U3L5V6</accession>
<proteinExistence type="predicted"/>
<dbReference type="EMBL" id="OMOF01000314">
    <property type="protein sequence ID" value="SPF47248.1"/>
    <property type="molecule type" value="Genomic_DNA"/>
</dbReference>
<gene>
    <name evidence="1" type="ORF">SBF1_3810003</name>
</gene>
<organism evidence="1 2">
    <name type="scientific">Candidatus Desulfosporosinus infrequens</name>
    <dbReference type="NCBI Taxonomy" id="2043169"/>
    <lineage>
        <taxon>Bacteria</taxon>
        <taxon>Bacillati</taxon>
        <taxon>Bacillota</taxon>
        <taxon>Clostridia</taxon>
        <taxon>Eubacteriales</taxon>
        <taxon>Desulfitobacteriaceae</taxon>
        <taxon>Desulfosporosinus</taxon>
    </lineage>
</organism>
<reference evidence="2" key="1">
    <citation type="submission" date="2018-02" db="EMBL/GenBank/DDBJ databases">
        <authorList>
            <person name="Hausmann B."/>
        </authorList>
    </citation>
    <scope>NUCLEOTIDE SEQUENCE [LARGE SCALE GENOMIC DNA]</scope>
    <source>
        <strain evidence="2">Peat soil MAG SbF1</strain>
    </source>
</reference>
<evidence type="ECO:0000313" key="1">
    <source>
        <dbReference type="EMBL" id="SPF47248.1"/>
    </source>
</evidence>
<evidence type="ECO:0000313" key="2">
    <source>
        <dbReference type="Proteomes" id="UP000238916"/>
    </source>
</evidence>
<name>A0A2U3L5V6_9FIRM</name>
<protein>
    <submittedName>
        <fullName evidence="1">Uncharacterized protein</fullName>
    </submittedName>
</protein>
<dbReference type="AlphaFoldDB" id="A0A2U3L5V6"/>